<dbReference type="Proteomes" id="UP000190787">
    <property type="component" value="Unassembled WGS sequence"/>
</dbReference>
<reference evidence="3 4" key="1">
    <citation type="submission" date="2016-11" db="EMBL/GenBank/DDBJ databases">
        <title>A multilocus sequence analysis scheme for characterization of bacteria in the genus Thioclava.</title>
        <authorList>
            <person name="Liu Y."/>
            <person name="Shao Z."/>
        </authorList>
    </citation>
    <scope>NUCLEOTIDE SEQUENCE [LARGE SCALE GENOMIC DNA]</scope>
    <source>
        <strain evidence="3 4">TAW-CT134</strain>
    </source>
</reference>
<proteinExistence type="predicted"/>
<dbReference type="Pfam" id="PF20573">
    <property type="entry name" value="DUF6782"/>
    <property type="match status" value="1"/>
</dbReference>
<evidence type="ECO:0000256" key="1">
    <source>
        <dbReference type="SAM" id="SignalP"/>
    </source>
</evidence>
<dbReference type="InterPro" id="IPR046709">
    <property type="entry name" value="DUF6782"/>
</dbReference>
<feature type="domain" description="DUF6782" evidence="2">
    <location>
        <begin position="25"/>
        <end position="247"/>
    </location>
</feature>
<name>A0ABX3MWD1_9RHOB</name>
<keyword evidence="4" id="KW-1185">Reference proteome</keyword>
<protein>
    <recommendedName>
        <fullName evidence="2">DUF6782 domain-containing protein</fullName>
    </recommendedName>
</protein>
<feature type="chain" id="PRO_5045815022" description="DUF6782 domain-containing protein" evidence="1">
    <location>
        <begin position="23"/>
        <end position="252"/>
    </location>
</feature>
<evidence type="ECO:0000259" key="2">
    <source>
        <dbReference type="Pfam" id="PF20573"/>
    </source>
</evidence>
<comment type="caution">
    <text evidence="3">The sequence shown here is derived from an EMBL/GenBank/DDBJ whole genome shotgun (WGS) entry which is preliminary data.</text>
</comment>
<gene>
    <name evidence="3" type="ORF">BMI91_08005</name>
</gene>
<keyword evidence="1" id="KW-0732">Signal</keyword>
<dbReference type="EMBL" id="MPZV01000002">
    <property type="protein sequence ID" value="OOY24014.1"/>
    <property type="molecule type" value="Genomic_DNA"/>
</dbReference>
<feature type="signal peptide" evidence="1">
    <location>
        <begin position="1"/>
        <end position="22"/>
    </location>
</feature>
<evidence type="ECO:0000313" key="4">
    <source>
        <dbReference type="Proteomes" id="UP000190787"/>
    </source>
</evidence>
<sequence>MRRARHIVLSAWLGVMTGPAHAQILTCAAPPFDKPPEIAALVTQLRPALDRWPSLHVALFQDAGELCLADTLHDARGYFEPRSSRLVIATDMAPALQKAVLIHELRHLEQKFHGSCPDPNLSMKENARAIFAMEADATTFSLAVAWDLREAGMPDAWDALAGWPMQDDIAAAFETEMGRSDDLISAASAAFTQWYAKDARRELYYLASCSDYLESRDREHRMLSYDRLSSSFFDALCRLPDGEAYPCTEPGD</sequence>
<evidence type="ECO:0000313" key="3">
    <source>
        <dbReference type="EMBL" id="OOY24014.1"/>
    </source>
</evidence>
<accession>A0ABX3MWD1</accession>
<organism evidence="3 4">
    <name type="scientific">Thioclava sediminum</name>
    <dbReference type="NCBI Taxonomy" id="1915319"/>
    <lineage>
        <taxon>Bacteria</taxon>
        <taxon>Pseudomonadati</taxon>
        <taxon>Pseudomonadota</taxon>
        <taxon>Alphaproteobacteria</taxon>
        <taxon>Rhodobacterales</taxon>
        <taxon>Paracoccaceae</taxon>
        <taxon>Thioclava</taxon>
    </lineage>
</organism>